<evidence type="ECO:0000313" key="3">
    <source>
        <dbReference type="EMBL" id="KAA5835144.1"/>
    </source>
</evidence>
<dbReference type="GO" id="GO:0016491">
    <property type="term" value="F:oxidoreductase activity"/>
    <property type="evidence" value="ECO:0007669"/>
    <property type="project" value="UniProtKB-KW"/>
</dbReference>
<dbReference type="OrthoDB" id="9787486at2"/>
<proteinExistence type="inferred from homology"/>
<dbReference type="Gene3D" id="3.40.50.720">
    <property type="entry name" value="NAD(P)-binding Rossmann-like Domain"/>
    <property type="match status" value="1"/>
</dbReference>
<organism evidence="3 4">
    <name type="scientific">Saccharopolyspora hirsuta</name>
    <dbReference type="NCBI Taxonomy" id="1837"/>
    <lineage>
        <taxon>Bacteria</taxon>
        <taxon>Bacillati</taxon>
        <taxon>Actinomycetota</taxon>
        <taxon>Actinomycetes</taxon>
        <taxon>Pseudonocardiales</taxon>
        <taxon>Pseudonocardiaceae</taxon>
        <taxon>Saccharopolyspora</taxon>
    </lineage>
</organism>
<dbReference type="PRINTS" id="PR00081">
    <property type="entry name" value="GDHRDH"/>
</dbReference>
<dbReference type="SMR" id="A0A5M7C695"/>
<accession>A0A5M7C695</accession>
<dbReference type="CDD" id="cd11731">
    <property type="entry name" value="Lin1944_like_SDR_c"/>
    <property type="match status" value="1"/>
</dbReference>
<gene>
    <name evidence="3" type="ORF">F1721_10145</name>
</gene>
<evidence type="ECO:0000313" key="4">
    <source>
        <dbReference type="Proteomes" id="UP000323946"/>
    </source>
</evidence>
<sequence length="199" mass="20840">MRIIIVGAAGKAGQAVHQLMRERGHDIVTVGRTSGDVRCDISDEAQLARMWQQVGQVDAVVSAAGEVTYAPIGELSAADFDTSWKQKALAQINLVRTGLDHVPPRGSFTLISGIPSRDPVISGVAAATVNGAIESFVRAAAIEIAPRRINAVSPSVFTESLDDFGDYFPGFAPVDVADVARGFQKAVEGAATGEVIALP</sequence>
<dbReference type="AlphaFoldDB" id="A0A5M7C695"/>
<dbReference type="Pfam" id="PF13561">
    <property type="entry name" value="adh_short_C2"/>
    <property type="match status" value="1"/>
</dbReference>
<comment type="caution">
    <text evidence="3">The sequence shown here is derived from an EMBL/GenBank/DDBJ whole genome shotgun (WGS) entry which is preliminary data.</text>
</comment>
<evidence type="ECO:0000256" key="1">
    <source>
        <dbReference type="ARBA" id="ARBA00006484"/>
    </source>
</evidence>
<dbReference type="EMBL" id="VWPH01000004">
    <property type="protein sequence ID" value="KAA5835144.1"/>
    <property type="molecule type" value="Genomic_DNA"/>
</dbReference>
<dbReference type="InterPro" id="IPR051122">
    <property type="entry name" value="SDR_DHRS6-like"/>
</dbReference>
<dbReference type="SUPFAM" id="SSF51735">
    <property type="entry name" value="NAD(P)-binding Rossmann-fold domains"/>
    <property type="match status" value="1"/>
</dbReference>
<dbReference type="InterPro" id="IPR036291">
    <property type="entry name" value="NAD(P)-bd_dom_sf"/>
</dbReference>
<protein>
    <submittedName>
        <fullName evidence="3">Short chain dehydrogenase</fullName>
    </submittedName>
</protein>
<dbReference type="Proteomes" id="UP000323946">
    <property type="component" value="Unassembled WGS sequence"/>
</dbReference>
<comment type="similarity">
    <text evidence="1">Belongs to the short-chain dehydrogenases/reductases (SDR) family.</text>
</comment>
<dbReference type="PANTHER" id="PTHR43477:SF1">
    <property type="entry name" value="DIHYDROANTICAPSIN 7-DEHYDROGENASE"/>
    <property type="match status" value="1"/>
</dbReference>
<dbReference type="PANTHER" id="PTHR43477">
    <property type="entry name" value="DIHYDROANTICAPSIN 7-DEHYDROGENASE"/>
    <property type="match status" value="1"/>
</dbReference>
<dbReference type="InterPro" id="IPR002347">
    <property type="entry name" value="SDR_fam"/>
</dbReference>
<evidence type="ECO:0000256" key="2">
    <source>
        <dbReference type="ARBA" id="ARBA00023002"/>
    </source>
</evidence>
<name>A0A5M7C695_SACHI</name>
<dbReference type="NCBIfam" id="NF005754">
    <property type="entry name" value="PRK07578.1"/>
    <property type="match status" value="1"/>
</dbReference>
<reference evidence="3 4" key="1">
    <citation type="submission" date="2019-09" db="EMBL/GenBank/DDBJ databases">
        <title>Draft genome sequence of the thermophilic Saccharopolyspora hirsuta VKM Ac-666T.</title>
        <authorList>
            <person name="Lobastova T.G."/>
            <person name="Fokina V."/>
            <person name="Bragin E.Y."/>
            <person name="Shtratnikova V.Y."/>
            <person name="Starodumova I.P."/>
            <person name="Tarlachkov S.V."/>
            <person name="Donova M.V."/>
        </authorList>
    </citation>
    <scope>NUCLEOTIDE SEQUENCE [LARGE SCALE GENOMIC DNA]</scope>
    <source>
        <strain evidence="3 4">VKM Ac-666</strain>
    </source>
</reference>
<dbReference type="RefSeq" id="WP_150066340.1">
    <property type="nucleotide sequence ID" value="NZ_VWPH01000004.1"/>
</dbReference>
<keyword evidence="2" id="KW-0560">Oxidoreductase</keyword>
<keyword evidence="4" id="KW-1185">Reference proteome</keyword>